<evidence type="ECO:0000313" key="1">
    <source>
        <dbReference type="EMBL" id="EAZ94179.1"/>
    </source>
</evidence>
<dbReference type="EMBL" id="AAXW01000001">
    <property type="protein sequence ID" value="EAZ94179.1"/>
    <property type="molecule type" value="Genomic_DNA"/>
</dbReference>
<dbReference type="GO" id="GO:0016787">
    <property type="term" value="F:hydrolase activity"/>
    <property type="evidence" value="ECO:0007669"/>
    <property type="project" value="UniProtKB-KW"/>
</dbReference>
<name>A3IGT7_9CHRO</name>
<dbReference type="AlphaFoldDB" id="A3IGT7"/>
<dbReference type="Gene3D" id="3.40.50.1110">
    <property type="entry name" value="SGNH hydrolase"/>
    <property type="match status" value="1"/>
</dbReference>
<comment type="caution">
    <text evidence="1">The sequence shown here is derived from an EMBL/GenBank/DDBJ whole genome shotgun (WGS) entry which is preliminary data.</text>
</comment>
<dbReference type="eggNOG" id="COG2755">
    <property type="taxonomic scope" value="Bacteria"/>
</dbReference>
<dbReference type="SUPFAM" id="SSF52266">
    <property type="entry name" value="SGNH hydrolase"/>
    <property type="match status" value="1"/>
</dbReference>
<keyword evidence="1" id="KW-0378">Hydrolase</keyword>
<reference evidence="1 2" key="1">
    <citation type="submission" date="2007-03" db="EMBL/GenBank/DDBJ databases">
        <authorList>
            <person name="Stal L."/>
            <person name="Ferriera S."/>
            <person name="Johnson J."/>
            <person name="Kravitz S."/>
            <person name="Beeson K."/>
            <person name="Sutton G."/>
            <person name="Rogers Y.-H."/>
            <person name="Friedman R."/>
            <person name="Frazier M."/>
            <person name="Venter J.C."/>
        </authorList>
    </citation>
    <scope>NUCLEOTIDE SEQUENCE [LARGE SCALE GENOMIC DNA]</scope>
    <source>
        <strain evidence="1 2">CCY0110</strain>
    </source>
</reference>
<gene>
    <name evidence="1" type="ORF">CY0110_09902</name>
</gene>
<accession>A3IGT7</accession>
<proteinExistence type="predicted"/>
<dbReference type="Proteomes" id="UP000003781">
    <property type="component" value="Unassembled WGS sequence"/>
</dbReference>
<evidence type="ECO:0000313" key="2">
    <source>
        <dbReference type="Proteomes" id="UP000003781"/>
    </source>
</evidence>
<protein>
    <submittedName>
        <fullName evidence="1">GDSL-lilke lipase/acylhydrolase family protein</fullName>
    </submittedName>
</protein>
<sequence length="211" mass="23764">MPHIILVGDSIFDNAAYVGENNPDVITQLQNVLPETWQGTLNAVDGHKVEDINSQLGKLPKDATHLILSVGGNDSLSSINILDEKVDSSAQVFDQLAKLREEFEQQYQELLKTILGFHLSTTICTIYNPNFADKMLQKRSMTALTIFNDVILTQGFKLGLPIIDLRLVFNESQDYANPIEPSMQGGQKLVNVILNVIENYDFNQQYTRIFY</sequence>
<dbReference type="OrthoDB" id="212722at2"/>
<dbReference type="InterPro" id="IPR036514">
    <property type="entry name" value="SGNH_hydro_sf"/>
</dbReference>
<organism evidence="1 2">
    <name type="scientific">Crocosphaera chwakensis CCY0110</name>
    <dbReference type="NCBI Taxonomy" id="391612"/>
    <lineage>
        <taxon>Bacteria</taxon>
        <taxon>Bacillati</taxon>
        <taxon>Cyanobacteriota</taxon>
        <taxon>Cyanophyceae</taxon>
        <taxon>Oscillatoriophycideae</taxon>
        <taxon>Chroococcales</taxon>
        <taxon>Aphanothecaceae</taxon>
        <taxon>Crocosphaera</taxon>
        <taxon>Crocosphaera chwakensis</taxon>
    </lineage>
</organism>
<dbReference type="RefSeq" id="WP_008272516.1">
    <property type="nucleotide sequence ID" value="NZ_AAXW01000001.1"/>
</dbReference>
<keyword evidence="2" id="KW-1185">Reference proteome</keyword>